<feature type="compositionally biased region" description="Basic and acidic residues" evidence="1">
    <location>
        <begin position="20"/>
        <end position="32"/>
    </location>
</feature>
<feature type="compositionally biased region" description="Low complexity" evidence="1">
    <location>
        <begin position="59"/>
        <end position="92"/>
    </location>
</feature>
<feature type="compositionally biased region" description="Low complexity" evidence="1">
    <location>
        <begin position="200"/>
        <end position="213"/>
    </location>
</feature>
<keyword evidence="5" id="KW-1185">Reference proteome</keyword>
<dbReference type="OrthoDB" id="4567503at2"/>
<feature type="region of interest" description="Disordered" evidence="1">
    <location>
        <begin position="136"/>
        <end position="168"/>
    </location>
</feature>
<proteinExistence type="predicted"/>
<dbReference type="EMBL" id="RFFH01000019">
    <property type="protein sequence ID" value="RMI28723.1"/>
    <property type="molecule type" value="Genomic_DNA"/>
</dbReference>
<dbReference type="Proteomes" id="UP000279275">
    <property type="component" value="Unassembled WGS sequence"/>
</dbReference>
<feature type="domain" description="DUF5666" evidence="3">
    <location>
        <begin position="249"/>
        <end position="311"/>
    </location>
</feature>
<accession>A0A3M2KWU5</accession>
<gene>
    <name evidence="4" type="ORF">EBN03_29225</name>
</gene>
<evidence type="ECO:0000256" key="1">
    <source>
        <dbReference type="SAM" id="MobiDB-lite"/>
    </source>
</evidence>
<feature type="transmembrane region" description="Helical" evidence="2">
    <location>
        <begin position="173"/>
        <end position="195"/>
    </location>
</feature>
<protein>
    <recommendedName>
        <fullName evidence="3">DUF5666 domain-containing protein</fullName>
    </recommendedName>
</protein>
<keyword evidence="2" id="KW-0472">Membrane</keyword>
<keyword evidence="2" id="KW-0812">Transmembrane</keyword>
<name>A0A3M2KWU5_9NOCA</name>
<reference evidence="4 5" key="1">
    <citation type="submission" date="2018-10" db="EMBL/GenBank/DDBJ databases">
        <title>Isolation from cow dung.</title>
        <authorList>
            <person name="Ling L."/>
        </authorList>
    </citation>
    <scope>NUCLEOTIDE SEQUENCE [LARGE SCALE GENOMIC DNA]</scope>
    <source>
        <strain evidence="4 5">NEAU-LL90</strain>
    </source>
</reference>
<organism evidence="4 5">
    <name type="scientific">Nocardia stercoris</name>
    <dbReference type="NCBI Taxonomy" id="2483361"/>
    <lineage>
        <taxon>Bacteria</taxon>
        <taxon>Bacillati</taxon>
        <taxon>Actinomycetota</taxon>
        <taxon>Actinomycetes</taxon>
        <taxon>Mycobacteriales</taxon>
        <taxon>Nocardiaceae</taxon>
        <taxon>Nocardia</taxon>
    </lineage>
</organism>
<sequence>MTTPSGAGGENVSGDPWAQRPDEPVDGPRPEDATIPASGGVANAQPTEVIGGTAELPRQAEWGQQQWGPGEQWNAGPQWAPEQQWAPAQNPAGYPEPTAQYPTPGYPVDETARYTAGYPAEPGYPAEGYPPAAGYPGGPGYPTGQGYPPVGPGGPGMPMPGGPQPPKRRTGMWLAVSAAIFAAVVVGGALVGMFLGSHSSVSTNNAASPSTTSLFPPAHTPAYPTPSTGPNGPSEIPGLGNPDDGATMGTVQSNNAGTLTVQSLGGSSVTVHTDADTQILALGASTVTDLHSGDLIVVQGDKSADGSIQAKIIFGASLPTR</sequence>
<evidence type="ECO:0000313" key="5">
    <source>
        <dbReference type="Proteomes" id="UP000279275"/>
    </source>
</evidence>
<keyword evidence="2" id="KW-1133">Transmembrane helix</keyword>
<feature type="region of interest" description="Disordered" evidence="1">
    <location>
        <begin position="1"/>
        <end position="110"/>
    </location>
</feature>
<feature type="compositionally biased region" description="Gly residues" evidence="1">
    <location>
        <begin position="1"/>
        <end position="11"/>
    </location>
</feature>
<evidence type="ECO:0000313" key="4">
    <source>
        <dbReference type="EMBL" id="RMI28723.1"/>
    </source>
</evidence>
<dbReference type="Pfam" id="PF18914">
    <property type="entry name" value="DUF5666"/>
    <property type="match status" value="1"/>
</dbReference>
<feature type="compositionally biased region" description="Pro residues" evidence="1">
    <location>
        <begin position="149"/>
        <end position="165"/>
    </location>
</feature>
<evidence type="ECO:0000259" key="3">
    <source>
        <dbReference type="Pfam" id="PF18914"/>
    </source>
</evidence>
<evidence type="ECO:0000256" key="2">
    <source>
        <dbReference type="SAM" id="Phobius"/>
    </source>
</evidence>
<dbReference type="InterPro" id="IPR043724">
    <property type="entry name" value="DUF5666"/>
</dbReference>
<comment type="caution">
    <text evidence="4">The sequence shown here is derived from an EMBL/GenBank/DDBJ whole genome shotgun (WGS) entry which is preliminary data.</text>
</comment>
<dbReference type="RefSeq" id="WP_122191374.1">
    <property type="nucleotide sequence ID" value="NZ_RFFH01000019.1"/>
</dbReference>
<feature type="region of interest" description="Disordered" evidence="1">
    <location>
        <begin position="200"/>
        <end position="252"/>
    </location>
</feature>
<dbReference type="AlphaFoldDB" id="A0A3M2KWU5"/>